<gene>
    <name evidence="1" type="ORF">ET495_03160</name>
</gene>
<dbReference type="SUPFAM" id="SSF52540">
    <property type="entry name" value="P-loop containing nucleoside triphosphate hydrolases"/>
    <property type="match status" value="1"/>
</dbReference>
<accession>A0A4V0YDZ4</accession>
<dbReference type="InterPro" id="IPR052922">
    <property type="entry name" value="Cytidylate_Kinase-2"/>
</dbReference>
<dbReference type="EMBL" id="CP035495">
    <property type="protein sequence ID" value="QAY62421.1"/>
    <property type="molecule type" value="Genomic_DNA"/>
</dbReference>
<organism evidence="1 2">
    <name type="scientific">Xylanimonas allomyrinae</name>
    <dbReference type="NCBI Taxonomy" id="2509459"/>
    <lineage>
        <taxon>Bacteria</taxon>
        <taxon>Bacillati</taxon>
        <taxon>Actinomycetota</taxon>
        <taxon>Actinomycetes</taxon>
        <taxon>Micrococcales</taxon>
        <taxon>Promicromonosporaceae</taxon>
        <taxon>Xylanimonas</taxon>
    </lineage>
</organism>
<proteinExistence type="predicted"/>
<dbReference type="InterPro" id="IPR027417">
    <property type="entry name" value="P-loop_NTPase"/>
</dbReference>
<dbReference type="PANTHER" id="PTHR37816:SF1">
    <property type="entry name" value="TOXIN"/>
    <property type="match status" value="1"/>
</dbReference>
<dbReference type="Proteomes" id="UP000291758">
    <property type="component" value="Chromosome"/>
</dbReference>
<evidence type="ECO:0008006" key="3">
    <source>
        <dbReference type="Google" id="ProtNLM"/>
    </source>
</evidence>
<dbReference type="AlphaFoldDB" id="A0A4V0YDZ4"/>
<evidence type="ECO:0000313" key="1">
    <source>
        <dbReference type="EMBL" id="QAY62421.1"/>
    </source>
</evidence>
<dbReference type="KEGG" id="xyl:ET495_03160"/>
<protein>
    <recommendedName>
        <fullName evidence="3">Adenylate kinase</fullName>
    </recommendedName>
</protein>
<dbReference type="Gene3D" id="3.40.50.300">
    <property type="entry name" value="P-loop containing nucleotide triphosphate hydrolases"/>
    <property type="match status" value="1"/>
</dbReference>
<sequence>MRRVSVVGAAGAGKTTLSARLATALGSRHVELDAFFWGPDWTPRPPEAFERDAERALGGETWVVDGNYAGFQPQVWARADTVVWVDPPRAVVLRQVVARTLRQAAGRRELWPGTGNRQRLTWLWPAHERSILRWTWRQLGELPQRYAAAMGDPQNAHLTFHRLRTRRDIERFLAEASHASDTSSR</sequence>
<reference evidence="1 2" key="1">
    <citation type="submission" date="2019-01" db="EMBL/GenBank/DDBJ databases">
        <title>Genome sequencing of strain 2JSPR-7.</title>
        <authorList>
            <person name="Heo J."/>
            <person name="Kim S.-J."/>
            <person name="Kim J.-S."/>
            <person name="Hong S.-B."/>
            <person name="Kwon S.-W."/>
        </authorList>
    </citation>
    <scope>NUCLEOTIDE SEQUENCE [LARGE SCALE GENOMIC DNA]</scope>
    <source>
        <strain evidence="1 2">2JSPR-7</strain>
    </source>
</reference>
<dbReference type="OrthoDB" id="3199600at2"/>
<dbReference type="RefSeq" id="WP_129202538.1">
    <property type="nucleotide sequence ID" value="NZ_CP035495.1"/>
</dbReference>
<keyword evidence="2" id="KW-1185">Reference proteome</keyword>
<evidence type="ECO:0000313" key="2">
    <source>
        <dbReference type="Proteomes" id="UP000291758"/>
    </source>
</evidence>
<name>A0A4V0YDZ4_9MICO</name>
<dbReference type="PANTHER" id="PTHR37816">
    <property type="entry name" value="YALI0E33011P"/>
    <property type="match status" value="1"/>
</dbReference>